<proteinExistence type="predicted"/>
<accession>A0ACB0M5W3</accession>
<protein>
    <submittedName>
        <fullName evidence="1">Uncharacterized protein</fullName>
    </submittedName>
</protein>
<dbReference type="EMBL" id="CASHSV030000823">
    <property type="protein sequence ID" value="CAJ2676691.1"/>
    <property type="molecule type" value="Genomic_DNA"/>
</dbReference>
<keyword evidence="2" id="KW-1185">Reference proteome</keyword>
<evidence type="ECO:0000313" key="1">
    <source>
        <dbReference type="EMBL" id="CAJ2676691.1"/>
    </source>
</evidence>
<organism evidence="1 2">
    <name type="scientific">Trifolium pratense</name>
    <name type="common">Red clover</name>
    <dbReference type="NCBI Taxonomy" id="57577"/>
    <lineage>
        <taxon>Eukaryota</taxon>
        <taxon>Viridiplantae</taxon>
        <taxon>Streptophyta</taxon>
        <taxon>Embryophyta</taxon>
        <taxon>Tracheophyta</taxon>
        <taxon>Spermatophyta</taxon>
        <taxon>Magnoliopsida</taxon>
        <taxon>eudicotyledons</taxon>
        <taxon>Gunneridae</taxon>
        <taxon>Pentapetalae</taxon>
        <taxon>rosids</taxon>
        <taxon>fabids</taxon>
        <taxon>Fabales</taxon>
        <taxon>Fabaceae</taxon>
        <taxon>Papilionoideae</taxon>
        <taxon>50 kb inversion clade</taxon>
        <taxon>NPAAA clade</taxon>
        <taxon>Hologalegina</taxon>
        <taxon>IRL clade</taxon>
        <taxon>Trifolieae</taxon>
        <taxon>Trifolium</taxon>
    </lineage>
</organism>
<gene>
    <name evidence="1" type="ORF">MILVUS5_LOCUS39376</name>
</gene>
<sequence length="123" mass="13885">MQLQSANPVIEKMADEASNDQQPSKQAKTSEKKSEEKQRFSCRLLMLLTVVLPWPFRIMLYKNCKTGATGAYSKLLRWLGLEFLDSGTTLRLKPRMLMVCTILFKQTCGIVLDLADVPMVSGL</sequence>
<reference evidence="1" key="1">
    <citation type="submission" date="2023-10" db="EMBL/GenBank/DDBJ databases">
        <authorList>
            <person name="Rodriguez Cubillos JULIANA M."/>
            <person name="De Vega J."/>
        </authorList>
    </citation>
    <scope>NUCLEOTIDE SEQUENCE</scope>
</reference>
<name>A0ACB0M5W3_TRIPR</name>
<dbReference type="Proteomes" id="UP001177021">
    <property type="component" value="Unassembled WGS sequence"/>
</dbReference>
<evidence type="ECO:0000313" key="2">
    <source>
        <dbReference type="Proteomes" id="UP001177021"/>
    </source>
</evidence>
<comment type="caution">
    <text evidence="1">The sequence shown here is derived from an EMBL/GenBank/DDBJ whole genome shotgun (WGS) entry which is preliminary data.</text>
</comment>